<sequence>SAEQMLAVFPGISKYLEWACGCSAPDLYQGLKDRLHQFGSLKGTGEVGAASVSIAVVHSQAKKADPKRRSARREG</sequence>
<name>A0A8H3EA86_9LECA</name>
<comment type="caution">
    <text evidence="1">The sequence shown here is derived from an EMBL/GenBank/DDBJ whole genome shotgun (WGS) entry which is preliminary data.</text>
</comment>
<protein>
    <submittedName>
        <fullName evidence="1">Uncharacterized protein</fullName>
    </submittedName>
</protein>
<evidence type="ECO:0000313" key="1">
    <source>
        <dbReference type="EMBL" id="CAF9902764.1"/>
    </source>
</evidence>
<feature type="non-terminal residue" evidence="1">
    <location>
        <position position="1"/>
    </location>
</feature>
<dbReference type="EMBL" id="CAJPDR010000001">
    <property type="protein sequence ID" value="CAF9902764.1"/>
    <property type="molecule type" value="Genomic_DNA"/>
</dbReference>
<gene>
    <name evidence="1" type="ORF">ALECFALPRED_000001</name>
</gene>
<reference evidence="1" key="1">
    <citation type="submission" date="2021-03" db="EMBL/GenBank/DDBJ databases">
        <authorList>
            <person name="Tagirdzhanova G."/>
        </authorList>
    </citation>
    <scope>NUCLEOTIDE SEQUENCE</scope>
</reference>
<dbReference type="AlphaFoldDB" id="A0A8H3EA86"/>
<evidence type="ECO:0000313" key="2">
    <source>
        <dbReference type="Proteomes" id="UP000664203"/>
    </source>
</evidence>
<organism evidence="1 2">
    <name type="scientific">Alectoria fallacina</name>
    <dbReference type="NCBI Taxonomy" id="1903189"/>
    <lineage>
        <taxon>Eukaryota</taxon>
        <taxon>Fungi</taxon>
        <taxon>Dikarya</taxon>
        <taxon>Ascomycota</taxon>
        <taxon>Pezizomycotina</taxon>
        <taxon>Lecanoromycetes</taxon>
        <taxon>OSLEUM clade</taxon>
        <taxon>Lecanoromycetidae</taxon>
        <taxon>Lecanorales</taxon>
        <taxon>Lecanorineae</taxon>
        <taxon>Parmeliaceae</taxon>
        <taxon>Alectoria</taxon>
    </lineage>
</organism>
<keyword evidence="2" id="KW-1185">Reference proteome</keyword>
<dbReference type="Proteomes" id="UP000664203">
    <property type="component" value="Unassembled WGS sequence"/>
</dbReference>
<accession>A0A8H3EA86</accession>
<proteinExistence type="predicted"/>